<dbReference type="RefSeq" id="WP_227305434.1">
    <property type="nucleotide sequence ID" value="NZ_JAESVA010000001.1"/>
</dbReference>
<feature type="transmembrane region" description="Helical" evidence="8">
    <location>
        <begin position="156"/>
        <end position="175"/>
    </location>
</feature>
<sequence length="467" mass="50802">MASIVFLIVIALSLVMAFAAVRGHNVLDLREYLVASRQFGSALFFFLAAGEIYSLGTMLGLPGGIYAKGPSFAIWFMGYILLAYPIGYFLNPWIWRAGKIYNALTLPDLFKSHFNSRALELTVTITAIIFLIPWGQLQFTGLILALHVLGWQFNPLILTLISAGLAFAYIAASGIRAPAMVSIIKDTLLVLSLVVIGVAATSSDSVSHIFQVASQHVRNHMTPAEDRFSVTTIIFQAMGFYVFPFSIPNIFTARSEQTIRRTQIVMPLYMLMFPFLVVASYFAIGQNYKLGSPNQALLTTAVHLLPSWLLGLVASGAALSGLVVLAGICLAIGPLVSRNLLGHLDEPRQRSGAKIVIVVYLALSIIFTLLTPSLMLTLVNTAYFGITQFFPGIIAIIFFRRANPLAIMAGILCADVLAILFYVEHVHLDGFNTGFVCLLINVAIIVVGSALLPNKRVLTPVSQQAVS</sequence>
<evidence type="ECO:0000256" key="5">
    <source>
        <dbReference type="ARBA" id="ARBA00022989"/>
    </source>
</evidence>
<keyword evidence="5 8" id="KW-1133">Transmembrane helix</keyword>
<reference evidence="9 10" key="1">
    <citation type="journal article" date="2021" name="Microorganisms">
        <title>Acidisoma silvae sp. nov. and Acidisomacellulosilytica sp. nov., Two Acidophilic Bacteria Isolated from Decaying Wood, Hydrolyzing Cellulose and Producing Poly-3-hydroxybutyrate.</title>
        <authorList>
            <person name="Mieszkin S."/>
            <person name="Pouder E."/>
            <person name="Uroz S."/>
            <person name="Simon-Colin C."/>
            <person name="Alain K."/>
        </authorList>
    </citation>
    <scope>NUCLEOTIDE SEQUENCE [LARGE SCALE GENOMIC DNA]</scope>
    <source>
        <strain evidence="9 10">HW T5.17</strain>
    </source>
</reference>
<keyword evidence="4 8" id="KW-0812">Transmembrane</keyword>
<dbReference type="PANTHER" id="PTHR48086">
    <property type="entry name" value="SODIUM/PROLINE SYMPORTER-RELATED"/>
    <property type="match status" value="1"/>
</dbReference>
<proteinExistence type="inferred from homology"/>
<dbReference type="GO" id="GO:0022857">
    <property type="term" value="F:transmembrane transporter activity"/>
    <property type="evidence" value="ECO:0007669"/>
    <property type="project" value="InterPro"/>
</dbReference>
<dbReference type="InterPro" id="IPR038377">
    <property type="entry name" value="Na/Glc_symporter_sf"/>
</dbReference>
<feature type="transmembrane region" description="Helical" evidence="8">
    <location>
        <begin position="431"/>
        <end position="452"/>
    </location>
</feature>
<dbReference type="GO" id="GO:0005886">
    <property type="term" value="C:plasma membrane"/>
    <property type="evidence" value="ECO:0007669"/>
    <property type="project" value="TreeGrafter"/>
</dbReference>
<keyword evidence="10" id="KW-1185">Reference proteome</keyword>
<dbReference type="InterPro" id="IPR001734">
    <property type="entry name" value="Na/solute_symporter"/>
</dbReference>
<dbReference type="InterPro" id="IPR050277">
    <property type="entry name" value="Sodium:Solute_Symporter"/>
</dbReference>
<gene>
    <name evidence="9" type="ORF">ACELLULO517_02005</name>
</gene>
<organism evidence="9 10">
    <name type="scientific">Acidisoma cellulosilyticum</name>
    <dbReference type="NCBI Taxonomy" id="2802395"/>
    <lineage>
        <taxon>Bacteria</taxon>
        <taxon>Pseudomonadati</taxon>
        <taxon>Pseudomonadota</taxon>
        <taxon>Alphaproteobacteria</taxon>
        <taxon>Acetobacterales</taxon>
        <taxon>Acidocellaceae</taxon>
        <taxon>Acidisoma</taxon>
    </lineage>
</organism>
<feature type="transmembrane region" description="Helical" evidence="8">
    <location>
        <begin position="72"/>
        <end position="90"/>
    </location>
</feature>
<evidence type="ECO:0000256" key="7">
    <source>
        <dbReference type="RuleBase" id="RU362091"/>
    </source>
</evidence>
<evidence type="ECO:0000256" key="4">
    <source>
        <dbReference type="ARBA" id="ARBA00022692"/>
    </source>
</evidence>
<feature type="transmembrane region" description="Helical" evidence="8">
    <location>
        <begin position="406"/>
        <end position="425"/>
    </location>
</feature>
<protein>
    <submittedName>
        <fullName evidence="9">Sodium:solute symporter family protein</fullName>
    </submittedName>
</protein>
<dbReference type="AlphaFoldDB" id="A0A963YXK6"/>
<feature type="transmembrane region" description="Helical" evidence="8">
    <location>
        <begin position="230"/>
        <end position="252"/>
    </location>
</feature>
<evidence type="ECO:0000256" key="3">
    <source>
        <dbReference type="ARBA" id="ARBA00022448"/>
    </source>
</evidence>
<dbReference type="Gene3D" id="1.20.1730.10">
    <property type="entry name" value="Sodium/glucose cotransporter"/>
    <property type="match status" value="1"/>
</dbReference>
<feature type="transmembrane region" description="Helical" evidence="8">
    <location>
        <begin position="382"/>
        <end position="399"/>
    </location>
</feature>
<dbReference type="Proteomes" id="UP000721844">
    <property type="component" value="Unassembled WGS sequence"/>
</dbReference>
<comment type="similarity">
    <text evidence="2 7">Belongs to the sodium:solute symporter (SSF) (TC 2.A.21) family.</text>
</comment>
<evidence type="ECO:0000256" key="6">
    <source>
        <dbReference type="ARBA" id="ARBA00023136"/>
    </source>
</evidence>
<feature type="transmembrane region" description="Helical" evidence="8">
    <location>
        <begin position="187"/>
        <end position="210"/>
    </location>
</feature>
<dbReference type="PANTHER" id="PTHR48086:SF8">
    <property type="entry name" value="MONOCARBOXYLIC ACID PERMEASE"/>
    <property type="match status" value="1"/>
</dbReference>
<evidence type="ECO:0000256" key="8">
    <source>
        <dbReference type="SAM" id="Phobius"/>
    </source>
</evidence>
<name>A0A963YXK6_9PROT</name>
<accession>A0A963YXK6</accession>
<feature type="transmembrane region" description="Helical" evidence="8">
    <location>
        <begin position="357"/>
        <end position="376"/>
    </location>
</feature>
<comment type="caution">
    <text evidence="9">The sequence shown here is derived from an EMBL/GenBank/DDBJ whole genome shotgun (WGS) entry which is preliminary data.</text>
</comment>
<dbReference type="EMBL" id="JAESVA010000001">
    <property type="protein sequence ID" value="MCB8878991.1"/>
    <property type="molecule type" value="Genomic_DNA"/>
</dbReference>
<evidence type="ECO:0000313" key="10">
    <source>
        <dbReference type="Proteomes" id="UP000721844"/>
    </source>
</evidence>
<dbReference type="PROSITE" id="PS50283">
    <property type="entry name" value="NA_SOLUT_SYMP_3"/>
    <property type="match status" value="1"/>
</dbReference>
<feature type="transmembrane region" description="Helical" evidence="8">
    <location>
        <begin position="118"/>
        <end position="136"/>
    </location>
</feature>
<feature type="transmembrane region" description="Helical" evidence="8">
    <location>
        <begin position="308"/>
        <end position="336"/>
    </location>
</feature>
<dbReference type="Pfam" id="PF00474">
    <property type="entry name" value="SSF"/>
    <property type="match status" value="1"/>
</dbReference>
<keyword evidence="3" id="KW-0813">Transport</keyword>
<evidence type="ECO:0000256" key="2">
    <source>
        <dbReference type="ARBA" id="ARBA00006434"/>
    </source>
</evidence>
<evidence type="ECO:0000313" key="9">
    <source>
        <dbReference type="EMBL" id="MCB8878991.1"/>
    </source>
</evidence>
<feature type="transmembrane region" description="Helical" evidence="8">
    <location>
        <begin position="264"/>
        <end position="284"/>
    </location>
</feature>
<comment type="subcellular location">
    <subcellularLocation>
        <location evidence="1">Membrane</location>
        <topology evidence="1">Multi-pass membrane protein</topology>
    </subcellularLocation>
</comment>
<keyword evidence="6 8" id="KW-0472">Membrane</keyword>
<evidence type="ECO:0000256" key="1">
    <source>
        <dbReference type="ARBA" id="ARBA00004141"/>
    </source>
</evidence>